<sequence>MQARGKREIPEKTCRSAASSGTITTCKNPEATPMGIEPGSPRFGEEVTQHIKVPQVSLPDLSIPEQLGRRQHFSLFLPYHRYMASKLVSAFMGLKTKSDLQAVAACCRDKLNPYMFNYALSVAILHRSDTKNLVIPGLIDVFPEKFVRKGTLAEAKEELGVVDQGSRNGATMDCKGWGKPAGQQYRPGTIPTCENPVRLGGRRVPVVIPQDYTASNLEPEHRIAYFREDPGLNLHHWHWHLVYPFSGPREIVAKDRRGELFFYHHQQIMAR</sequence>
<keyword evidence="3" id="KW-0479">Metal-binding</keyword>
<keyword evidence="5" id="KW-0186">Copper</keyword>
<dbReference type="PRINTS" id="PR00187">
    <property type="entry name" value="HAEMOCYANIN"/>
</dbReference>
<evidence type="ECO:0000256" key="2">
    <source>
        <dbReference type="ARBA" id="ARBA00009928"/>
    </source>
</evidence>
<evidence type="ECO:0000259" key="9">
    <source>
        <dbReference type="Pfam" id="PF03722"/>
    </source>
</evidence>
<reference evidence="10 11" key="1">
    <citation type="submission" date="2023-02" db="EMBL/GenBank/DDBJ databases">
        <title>LHISI_Scaffold_Assembly.</title>
        <authorList>
            <person name="Stuart O.P."/>
            <person name="Cleave R."/>
            <person name="Magrath M.J.L."/>
            <person name="Mikheyev A.S."/>
        </authorList>
    </citation>
    <scope>NUCLEOTIDE SEQUENCE [LARGE SCALE GENOMIC DNA]</scope>
    <source>
        <strain evidence="10">Daus_M_001</strain>
        <tissue evidence="10">Leg muscle</tissue>
    </source>
</reference>
<dbReference type="InterPro" id="IPR005204">
    <property type="entry name" value="Hemocyanin_N"/>
</dbReference>
<evidence type="ECO:0000256" key="1">
    <source>
        <dbReference type="ARBA" id="ARBA00001973"/>
    </source>
</evidence>
<dbReference type="PANTHER" id="PTHR11511">
    <property type="entry name" value="LARVAL STORAGE PROTEIN/PHENOLOXIDASE"/>
    <property type="match status" value="1"/>
</dbReference>
<feature type="region of interest" description="Disordered" evidence="7">
    <location>
        <begin position="1"/>
        <end position="34"/>
    </location>
</feature>
<dbReference type="PANTHER" id="PTHR11511:SF4">
    <property type="entry name" value="PHENOLOXIDASE 2-RELATED"/>
    <property type="match status" value="1"/>
</dbReference>
<dbReference type="Gene3D" id="1.10.1280.10">
    <property type="entry name" value="Di-copper center containing domain from catechol oxidase"/>
    <property type="match status" value="1"/>
</dbReference>
<evidence type="ECO:0000259" key="8">
    <source>
        <dbReference type="Pfam" id="PF00372"/>
    </source>
</evidence>
<feature type="compositionally biased region" description="Basic and acidic residues" evidence="7">
    <location>
        <begin position="1"/>
        <end position="14"/>
    </location>
</feature>
<dbReference type="Pfam" id="PF00372">
    <property type="entry name" value="Hemocyanin_M"/>
    <property type="match status" value="1"/>
</dbReference>
<dbReference type="SUPFAM" id="SSF48056">
    <property type="entry name" value="Di-copper centre-containing domain"/>
    <property type="match status" value="1"/>
</dbReference>
<name>A0ABQ9H7W7_9NEOP</name>
<evidence type="ECO:0000256" key="7">
    <source>
        <dbReference type="SAM" id="MobiDB-lite"/>
    </source>
</evidence>
<evidence type="ECO:0000313" key="11">
    <source>
        <dbReference type="Proteomes" id="UP001159363"/>
    </source>
</evidence>
<evidence type="ECO:0000256" key="4">
    <source>
        <dbReference type="ARBA" id="ARBA00023002"/>
    </source>
</evidence>
<gene>
    <name evidence="10" type="ORF">PR048_016833</name>
</gene>
<dbReference type="EMBL" id="JARBHB010000006">
    <property type="protein sequence ID" value="KAJ8880364.1"/>
    <property type="molecule type" value="Genomic_DNA"/>
</dbReference>
<organism evidence="10 11">
    <name type="scientific">Dryococelus australis</name>
    <dbReference type="NCBI Taxonomy" id="614101"/>
    <lineage>
        <taxon>Eukaryota</taxon>
        <taxon>Metazoa</taxon>
        <taxon>Ecdysozoa</taxon>
        <taxon>Arthropoda</taxon>
        <taxon>Hexapoda</taxon>
        <taxon>Insecta</taxon>
        <taxon>Pterygota</taxon>
        <taxon>Neoptera</taxon>
        <taxon>Polyneoptera</taxon>
        <taxon>Phasmatodea</taxon>
        <taxon>Verophasmatodea</taxon>
        <taxon>Anareolatae</taxon>
        <taxon>Phasmatidae</taxon>
        <taxon>Eurycanthinae</taxon>
        <taxon>Dryococelus</taxon>
    </lineage>
</organism>
<dbReference type="InterPro" id="IPR000896">
    <property type="entry name" value="Hemocyanin/hexamerin_mid_dom"/>
</dbReference>
<evidence type="ECO:0000256" key="6">
    <source>
        <dbReference type="ARBA" id="ARBA00023033"/>
    </source>
</evidence>
<accession>A0ABQ9H7W7</accession>
<evidence type="ECO:0000313" key="10">
    <source>
        <dbReference type="EMBL" id="KAJ8880364.1"/>
    </source>
</evidence>
<evidence type="ECO:0000256" key="5">
    <source>
        <dbReference type="ARBA" id="ARBA00023008"/>
    </source>
</evidence>
<dbReference type="InterPro" id="IPR036697">
    <property type="entry name" value="Hemocyanin_N_sf"/>
</dbReference>
<proteinExistence type="inferred from homology"/>
<feature type="domain" description="Hemocyanin middle" evidence="8">
    <location>
        <begin position="139"/>
        <end position="271"/>
    </location>
</feature>
<dbReference type="Proteomes" id="UP001159363">
    <property type="component" value="Chromosome 5"/>
</dbReference>
<protein>
    <submittedName>
        <fullName evidence="10">Uncharacterized protein</fullName>
    </submittedName>
</protein>
<dbReference type="Pfam" id="PF03722">
    <property type="entry name" value="Hemocyanin_N"/>
    <property type="match status" value="1"/>
</dbReference>
<keyword evidence="11" id="KW-1185">Reference proteome</keyword>
<dbReference type="InterPro" id="IPR013788">
    <property type="entry name" value="Hemocyanin/hexamerin"/>
</dbReference>
<dbReference type="Gene3D" id="1.20.1370.10">
    <property type="entry name" value="Hemocyanin, N-terminal domain"/>
    <property type="match status" value="1"/>
</dbReference>
<feature type="domain" description="Hemocyanin N-terminal" evidence="9">
    <location>
        <begin position="51"/>
        <end position="132"/>
    </location>
</feature>
<comment type="similarity">
    <text evidence="2">Belongs to the tyrosinase family.</text>
</comment>
<feature type="compositionally biased region" description="Polar residues" evidence="7">
    <location>
        <begin position="16"/>
        <end position="27"/>
    </location>
</feature>
<evidence type="ECO:0000256" key="3">
    <source>
        <dbReference type="ARBA" id="ARBA00022723"/>
    </source>
</evidence>
<keyword evidence="4" id="KW-0560">Oxidoreductase</keyword>
<comment type="caution">
    <text evidence="10">The sequence shown here is derived from an EMBL/GenBank/DDBJ whole genome shotgun (WGS) entry which is preliminary data.</text>
</comment>
<comment type="cofactor">
    <cofactor evidence="1">
        <name>Cu(2+)</name>
        <dbReference type="ChEBI" id="CHEBI:29036"/>
    </cofactor>
</comment>
<keyword evidence="6" id="KW-0503">Monooxygenase</keyword>
<dbReference type="InterPro" id="IPR008922">
    <property type="entry name" value="Di-copper_centre_dom_sf"/>
</dbReference>
<dbReference type="SUPFAM" id="SSF48050">
    <property type="entry name" value="Hemocyanin, N-terminal domain"/>
    <property type="match status" value="1"/>
</dbReference>